<feature type="non-terminal residue" evidence="3">
    <location>
        <position position="160"/>
    </location>
</feature>
<accession>A0AAX6QKC1</accession>
<proteinExistence type="predicted"/>
<dbReference type="GO" id="GO:0010506">
    <property type="term" value="P:regulation of autophagy"/>
    <property type="evidence" value="ECO:0007669"/>
    <property type="project" value="TreeGrafter"/>
</dbReference>
<keyword evidence="2" id="KW-1185">Reference proteome</keyword>
<dbReference type="KEGG" id="hgl:101712652"/>
<dbReference type="Proteomes" id="UP000694906">
    <property type="component" value="Unplaced"/>
</dbReference>
<evidence type="ECO:0000313" key="3">
    <source>
        <dbReference type="RefSeq" id="XP_004875690.1"/>
    </source>
</evidence>
<gene>
    <name evidence="3" type="primary">CUNH10orf10</name>
</gene>
<dbReference type="GeneID" id="101712652"/>
<reference evidence="3" key="1">
    <citation type="submission" date="2025-08" db="UniProtKB">
        <authorList>
            <consortium name="RefSeq"/>
        </authorList>
    </citation>
    <scope>IDENTIFICATION</scope>
</reference>
<dbReference type="AlphaFoldDB" id="A0AAX6QKC1"/>
<dbReference type="RefSeq" id="XP_004875690.1">
    <property type="nucleotide sequence ID" value="XM_004875633.3"/>
</dbReference>
<evidence type="ECO:0000256" key="1">
    <source>
        <dbReference type="SAM" id="MobiDB-lite"/>
    </source>
</evidence>
<dbReference type="GO" id="GO:0005739">
    <property type="term" value="C:mitochondrion"/>
    <property type="evidence" value="ECO:0007669"/>
    <property type="project" value="TreeGrafter"/>
</dbReference>
<dbReference type="InterPro" id="IPR020133">
    <property type="entry name" value="DEPP"/>
</dbReference>
<dbReference type="Pfam" id="PF15343">
    <property type="entry name" value="DEPP"/>
    <property type="match status" value="1"/>
</dbReference>
<dbReference type="PANTHER" id="PTHR15426:SF6">
    <property type="entry name" value="PROTEIN DEPP1"/>
    <property type="match status" value="1"/>
</dbReference>
<dbReference type="CTD" id="11067"/>
<evidence type="ECO:0000313" key="2">
    <source>
        <dbReference type="Proteomes" id="UP000694906"/>
    </source>
</evidence>
<feature type="region of interest" description="Disordered" evidence="1">
    <location>
        <begin position="1"/>
        <end position="39"/>
    </location>
</feature>
<feature type="compositionally biased region" description="Low complexity" evidence="1">
    <location>
        <begin position="77"/>
        <end position="90"/>
    </location>
</feature>
<feature type="region of interest" description="Disordered" evidence="1">
    <location>
        <begin position="75"/>
        <end position="94"/>
    </location>
</feature>
<protein>
    <submittedName>
        <fullName evidence="3">Protein DEPP</fullName>
    </submittedName>
</protein>
<dbReference type="PANTHER" id="PTHR15426">
    <property type="entry name" value="PROTEIN DEPP1"/>
    <property type="match status" value="1"/>
</dbReference>
<organism evidence="2 3">
    <name type="scientific">Heterocephalus glaber</name>
    <name type="common">Naked mole rat</name>
    <dbReference type="NCBI Taxonomy" id="10181"/>
    <lineage>
        <taxon>Eukaryota</taxon>
        <taxon>Metazoa</taxon>
        <taxon>Chordata</taxon>
        <taxon>Craniata</taxon>
        <taxon>Vertebrata</taxon>
        <taxon>Euteleostomi</taxon>
        <taxon>Mammalia</taxon>
        <taxon>Eutheria</taxon>
        <taxon>Euarchontoglires</taxon>
        <taxon>Glires</taxon>
        <taxon>Rodentia</taxon>
        <taxon>Hystricomorpha</taxon>
        <taxon>Bathyergidae</taxon>
        <taxon>Heterocephalus</taxon>
    </lineage>
</organism>
<sequence length="160" mass="17560">MRSRLLLSVAPLPTIQETSEEMPTSDPGQEPPASPSLEDYVRSICQLAQPTTVLDKVIPWDRPSQPHWAALVRERSLASSPKESSASFSSLWPTLPSAGAADPLDWLFGESQENQSGTDLLRKADPSARPWSLHRQVDSGKAKMPGRSLVMPSQHRHQGT</sequence>
<feature type="region of interest" description="Disordered" evidence="1">
    <location>
        <begin position="102"/>
        <end position="160"/>
    </location>
</feature>
<name>A0AAX6QKC1_HETGA</name>